<dbReference type="SUPFAM" id="SSF56784">
    <property type="entry name" value="HAD-like"/>
    <property type="match status" value="1"/>
</dbReference>
<dbReference type="CDD" id="cd07521">
    <property type="entry name" value="HAD_FCP1-like"/>
    <property type="match status" value="1"/>
</dbReference>
<accession>A0A6A7G6E5</accession>
<protein>
    <submittedName>
        <fullName evidence="3">Nuclear LIM factor interactor-interacting protein spore-specific form</fullName>
    </submittedName>
</protein>
<proteinExistence type="evidence at transcript level"/>
<dbReference type="PANTHER" id="PTHR12210">
    <property type="entry name" value="DULLARD PROTEIN PHOSPHATASE"/>
    <property type="match status" value="1"/>
</dbReference>
<name>A0A6A7G6E5_9CRUS</name>
<dbReference type="Pfam" id="PF03031">
    <property type="entry name" value="NIF"/>
    <property type="match status" value="1"/>
</dbReference>
<dbReference type="InterPro" id="IPR050365">
    <property type="entry name" value="TIM50"/>
</dbReference>
<dbReference type="InterPro" id="IPR036412">
    <property type="entry name" value="HAD-like_sf"/>
</dbReference>
<dbReference type="SMART" id="SM00577">
    <property type="entry name" value="CPDc"/>
    <property type="match status" value="1"/>
</dbReference>
<feature type="compositionally biased region" description="Low complexity" evidence="1">
    <location>
        <begin position="48"/>
        <end position="61"/>
    </location>
</feature>
<dbReference type="InterPro" id="IPR004274">
    <property type="entry name" value="FCP1_dom"/>
</dbReference>
<dbReference type="PROSITE" id="PS50969">
    <property type="entry name" value="FCP1"/>
    <property type="match status" value="1"/>
</dbReference>
<organism evidence="3">
    <name type="scientific">Hirondellea gigas</name>
    <dbReference type="NCBI Taxonomy" id="1518452"/>
    <lineage>
        <taxon>Eukaryota</taxon>
        <taxon>Metazoa</taxon>
        <taxon>Ecdysozoa</taxon>
        <taxon>Arthropoda</taxon>
        <taxon>Crustacea</taxon>
        <taxon>Multicrustacea</taxon>
        <taxon>Malacostraca</taxon>
        <taxon>Eumalacostraca</taxon>
        <taxon>Peracarida</taxon>
        <taxon>Amphipoda</taxon>
        <taxon>Amphilochidea</taxon>
        <taxon>Lysianassida</taxon>
        <taxon>Lysianassidira</taxon>
        <taxon>Lysianassoidea</taxon>
        <taxon>Lysianassidae</taxon>
        <taxon>Hirondellea</taxon>
    </lineage>
</organism>
<dbReference type="EMBL" id="IACT01007362">
    <property type="protein sequence ID" value="LAC26480.1"/>
    <property type="molecule type" value="mRNA"/>
</dbReference>
<dbReference type="GO" id="GO:0016791">
    <property type="term" value="F:phosphatase activity"/>
    <property type="evidence" value="ECO:0007669"/>
    <property type="project" value="InterPro"/>
</dbReference>
<dbReference type="FunFam" id="3.40.50.1000:FF:000093">
    <property type="entry name" value="NLI interacting factor-like phosphatase family protein"/>
    <property type="match status" value="1"/>
</dbReference>
<reference evidence="3" key="1">
    <citation type="submission" date="2017-11" db="EMBL/GenBank/DDBJ databases">
        <title>The sensing device of the deep-sea amphipod.</title>
        <authorList>
            <person name="Kobayashi H."/>
            <person name="Nagahama T."/>
            <person name="Arai W."/>
            <person name="Sasagawa Y."/>
            <person name="Umeda M."/>
            <person name="Hayashi T."/>
            <person name="Nikaido I."/>
            <person name="Watanabe H."/>
            <person name="Oguri K."/>
            <person name="Kitazato H."/>
            <person name="Fujioka K."/>
            <person name="Kido Y."/>
            <person name="Takami H."/>
        </authorList>
    </citation>
    <scope>NUCLEOTIDE SEQUENCE</scope>
    <source>
        <tissue evidence="3">Whole body</tissue>
    </source>
</reference>
<dbReference type="NCBIfam" id="TIGR02251">
    <property type="entry name" value="HIF-SF_euk"/>
    <property type="match status" value="1"/>
</dbReference>
<dbReference type="AlphaFoldDB" id="A0A6A7G6E5"/>
<feature type="region of interest" description="Disordered" evidence="1">
    <location>
        <begin position="27"/>
        <end position="67"/>
    </location>
</feature>
<dbReference type="Gene3D" id="3.40.50.1000">
    <property type="entry name" value="HAD superfamily/HAD-like"/>
    <property type="match status" value="1"/>
</dbReference>
<dbReference type="InterPro" id="IPR011948">
    <property type="entry name" value="Dullard_phosphatase"/>
</dbReference>
<dbReference type="InterPro" id="IPR023214">
    <property type="entry name" value="HAD_sf"/>
</dbReference>
<feature type="domain" description="FCP1 homology" evidence="2">
    <location>
        <begin position="174"/>
        <end position="332"/>
    </location>
</feature>
<evidence type="ECO:0000313" key="3">
    <source>
        <dbReference type="EMBL" id="LAC26480.1"/>
    </source>
</evidence>
<evidence type="ECO:0000259" key="2">
    <source>
        <dbReference type="PROSITE" id="PS50969"/>
    </source>
</evidence>
<evidence type="ECO:0000256" key="1">
    <source>
        <dbReference type="SAM" id="MobiDB-lite"/>
    </source>
</evidence>
<sequence>MSMIVCVDSGIVESAFVPQYPTGIITSMERPTNQKKRTSFVGSRNPISSYPRQSSYQRQSSYPPPSYPQYSLHVNDSVQNNDHHHDVAPLKIRHVNSTPSSHAPDVVNVSPSTSVFSSIFSFFDCFRRSRAEDKAPRMFTEIPRRISRIPKSVPELSAVDLRESNWLLDPLPPHHLKKPTLVLDLDETLVHSSFQESEYADFTIRVELEGTVHEVFVVKRPGVDEFLYKACQKWEIILFTASLSVYAEPLIKILDPHGCISAVLYREACVPFYGTYVKDLSKLGRIMSRTVLIDNSPHSYIFQPRNSVEISSFYEDSEDRELHHLIVLLNDHLVNLEDVRTRLDAPTKPLEVLLFESRALDQLPGSPLMHRV</sequence>